<name>A0A0E9W4J5_ANGAN</name>
<proteinExistence type="predicted"/>
<dbReference type="EMBL" id="GBXM01023351">
    <property type="protein sequence ID" value="JAH85226.1"/>
    <property type="molecule type" value="Transcribed_RNA"/>
</dbReference>
<dbReference type="AlphaFoldDB" id="A0A0E9W4J5"/>
<reference evidence="1" key="2">
    <citation type="journal article" date="2015" name="Fish Shellfish Immunol.">
        <title>Early steps in the European eel (Anguilla anguilla)-Vibrio vulnificus interaction in the gills: Role of the RtxA13 toxin.</title>
        <authorList>
            <person name="Callol A."/>
            <person name="Pajuelo D."/>
            <person name="Ebbesson L."/>
            <person name="Teles M."/>
            <person name="MacKenzie S."/>
            <person name="Amaro C."/>
        </authorList>
    </citation>
    <scope>NUCLEOTIDE SEQUENCE</scope>
</reference>
<evidence type="ECO:0000313" key="1">
    <source>
        <dbReference type="EMBL" id="JAH85226.1"/>
    </source>
</evidence>
<sequence length="36" mass="4324">MKFTPPFYCVLEHCWLTVEWTVCLKTIPLTQKIKII</sequence>
<organism evidence="1">
    <name type="scientific">Anguilla anguilla</name>
    <name type="common">European freshwater eel</name>
    <name type="synonym">Muraena anguilla</name>
    <dbReference type="NCBI Taxonomy" id="7936"/>
    <lineage>
        <taxon>Eukaryota</taxon>
        <taxon>Metazoa</taxon>
        <taxon>Chordata</taxon>
        <taxon>Craniata</taxon>
        <taxon>Vertebrata</taxon>
        <taxon>Euteleostomi</taxon>
        <taxon>Actinopterygii</taxon>
        <taxon>Neopterygii</taxon>
        <taxon>Teleostei</taxon>
        <taxon>Anguilliformes</taxon>
        <taxon>Anguillidae</taxon>
        <taxon>Anguilla</taxon>
    </lineage>
</organism>
<reference evidence="1" key="1">
    <citation type="submission" date="2014-11" db="EMBL/GenBank/DDBJ databases">
        <authorList>
            <person name="Amaro Gonzalez C."/>
        </authorList>
    </citation>
    <scope>NUCLEOTIDE SEQUENCE</scope>
</reference>
<protein>
    <submittedName>
        <fullName evidence="1">Uncharacterized protein</fullName>
    </submittedName>
</protein>
<accession>A0A0E9W4J5</accession>